<dbReference type="SUPFAM" id="SSF53098">
    <property type="entry name" value="Ribonuclease H-like"/>
    <property type="match status" value="1"/>
</dbReference>
<name>A0A1D2MWJ7_ORCCI</name>
<dbReference type="Pfam" id="PF02170">
    <property type="entry name" value="PAZ"/>
    <property type="match status" value="1"/>
</dbReference>
<keyword evidence="4" id="KW-1185">Reference proteome</keyword>
<dbReference type="InterPro" id="IPR003100">
    <property type="entry name" value="PAZ_dom"/>
</dbReference>
<dbReference type="SMART" id="SM00949">
    <property type="entry name" value="PAZ"/>
    <property type="match status" value="1"/>
</dbReference>
<dbReference type="STRING" id="48709.A0A1D2MWJ7"/>
<evidence type="ECO:0000313" key="4">
    <source>
        <dbReference type="Proteomes" id="UP000094527"/>
    </source>
</evidence>
<dbReference type="SUPFAM" id="SSF101690">
    <property type="entry name" value="PAZ domain"/>
    <property type="match status" value="1"/>
</dbReference>
<dbReference type="Pfam" id="PF02171">
    <property type="entry name" value="Piwi"/>
    <property type="match status" value="1"/>
</dbReference>
<dbReference type="Proteomes" id="UP000094527">
    <property type="component" value="Unassembled WGS sequence"/>
</dbReference>
<dbReference type="Gene3D" id="2.170.260.10">
    <property type="entry name" value="paz domain"/>
    <property type="match status" value="1"/>
</dbReference>
<evidence type="ECO:0000259" key="1">
    <source>
        <dbReference type="PROSITE" id="PS50821"/>
    </source>
</evidence>
<dbReference type="Gene3D" id="3.30.420.10">
    <property type="entry name" value="Ribonuclease H-like superfamily/Ribonuclease H"/>
    <property type="match status" value="1"/>
</dbReference>
<dbReference type="EMBL" id="LJIJ01000464">
    <property type="protein sequence ID" value="ODM97194.1"/>
    <property type="molecule type" value="Genomic_DNA"/>
</dbReference>
<dbReference type="SMART" id="SM00950">
    <property type="entry name" value="Piwi"/>
    <property type="match status" value="1"/>
</dbReference>
<evidence type="ECO:0000259" key="2">
    <source>
        <dbReference type="PROSITE" id="PS50822"/>
    </source>
</evidence>
<dbReference type="PANTHER" id="PTHR22891">
    <property type="entry name" value="EUKARYOTIC TRANSLATION INITIATION FACTOR 2C"/>
    <property type="match status" value="1"/>
</dbReference>
<organism evidence="3 4">
    <name type="scientific">Orchesella cincta</name>
    <name type="common">Springtail</name>
    <name type="synonym">Podura cincta</name>
    <dbReference type="NCBI Taxonomy" id="48709"/>
    <lineage>
        <taxon>Eukaryota</taxon>
        <taxon>Metazoa</taxon>
        <taxon>Ecdysozoa</taxon>
        <taxon>Arthropoda</taxon>
        <taxon>Hexapoda</taxon>
        <taxon>Collembola</taxon>
        <taxon>Entomobryomorpha</taxon>
        <taxon>Entomobryoidea</taxon>
        <taxon>Orchesellidae</taxon>
        <taxon>Orchesellinae</taxon>
        <taxon>Orchesella</taxon>
    </lineage>
</organism>
<evidence type="ECO:0000313" key="3">
    <source>
        <dbReference type="EMBL" id="ODM97194.1"/>
    </source>
</evidence>
<dbReference type="InterPro" id="IPR036397">
    <property type="entry name" value="RNaseH_sf"/>
</dbReference>
<dbReference type="PROSITE" id="PS50822">
    <property type="entry name" value="PIWI"/>
    <property type="match status" value="1"/>
</dbReference>
<proteinExistence type="predicted"/>
<dbReference type="OrthoDB" id="445936at2759"/>
<dbReference type="GO" id="GO:0003723">
    <property type="term" value="F:RNA binding"/>
    <property type="evidence" value="ECO:0007669"/>
    <property type="project" value="InterPro"/>
</dbReference>
<gene>
    <name evidence="3" type="ORF">Ocin01_09489</name>
</gene>
<dbReference type="Gene3D" id="3.40.50.2300">
    <property type="match status" value="1"/>
</dbReference>
<dbReference type="InterPro" id="IPR036085">
    <property type="entry name" value="PAZ_dom_sf"/>
</dbReference>
<reference evidence="3 4" key="1">
    <citation type="journal article" date="2016" name="Genome Biol. Evol.">
        <title>Gene Family Evolution Reflects Adaptation to Soil Environmental Stressors in the Genome of the Collembolan Orchesella cincta.</title>
        <authorList>
            <person name="Faddeeva-Vakhrusheva A."/>
            <person name="Derks M.F."/>
            <person name="Anvar S.Y."/>
            <person name="Agamennone V."/>
            <person name="Suring W."/>
            <person name="Smit S."/>
            <person name="van Straalen N.M."/>
            <person name="Roelofs D."/>
        </authorList>
    </citation>
    <scope>NUCLEOTIDE SEQUENCE [LARGE SCALE GENOMIC DNA]</scope>
    <source>
        <tissue evidence="3">Mixed pool</tissue>
    </source>
</reference>
<comment type="caution">
    <text evidence="3">The sequence shown here is derived from an EMBL/GenBank/DDBJ whole genome shotgun (WGS) entry which is preliminary data.</text>
</comment>
<dbReference type="AlphaFoldDB" id="A0A1D2MWJ7"/>
<dbReference type="GO" id="GO:0034587">
    <property type="term" value="P:piRNA processing"/>
    <property type="evidence" value="ECO:0007669"/>
    <property type="project" value="UniProtKB-ARBA"/>
</dbReference>
<dbReference type="CDD" id="cd04658">
    <property type="entry name" value="Piwi_piwi-like_Euk"/>
    <property type="match status" value="1"/>
</dbReference>
<dbReference type="InterPro" id="IPR012337">
    <property type="entry name" value="RNaseH-like_sf"/>
</dbReference>
<accession>A0A1D2MWJ7</accession>
<dbReference type="PROSITE" id="PS50821">
    <property type="entry name" value="PAZ"/>
    <property type="match status" value="1"/>
</dbReference>
<sequence length="580" mass="66008">MALLIKGDPKGKQKFNEFVVNKIVITKYNHVSYRIDDVAWDMTPMTEFERKGQTCTFVDYLKHHHNYVVKDTTQPMLISKLKPRKNDRLTQSDTTQRVAALVPECCHMTGLTEDQRANFKVMTDLAGSTRLTPQQRVEGLHRFIDRLMKCEAAQELLSQWSLEIVPGIIHVEGRKMDGPGLSFGDRVNLPKAGPDFSREAGLSVYDPIAIKRYAVISTQRDSDKAKRFIEMYQQVSKPLGIKMMQLGTLVTLRCFLPHDFNNALRGLDKNSTQFVVIIMPMQRDDVYAAIKKFCVSDCPIPSQCILSKTLGNEKRLRSIVLKIALQINCKLGGSLWALQMPLKEQVMFVGIDAAHDPLKKDPSTVCLVASLNNECTKYYSKAASGRVHQEMAESLRGMLEDAIKYFQSVRHRVPDRIIVFRDGGSVGAMEHIEKTEMEQLMQAQQQLAPDASFTFAVVAKRIPQRFFLDQGRKGFDNLQPGSVVDNTVTRRHYFDFYMVSQQVRQGTVNPTHFIVLNPNDAIKTDLIQKLAYVTSFMYFNWSGTVRVPAMVQYAHKLADLLSRHVKAKPHETICNTLYYL</sequence>
<feature type="domain" description="PAZ" evidence="1">
    <location>
        <begin position="1"/>
        <end position="110"/>
    </location>
</feature>
<feature type="domain" description="Piwi" evidence="2">
    <location>
        <begin position="274"/>
        <end position="566"/>
    </location>
</feature>
<dbReference type="OMA" id="HETICNT"/>
<protein>
    <submittedName>
        <fullName evidence="3">Piwi-like protein 1</fullName>
    </submittedName>
</protein>
<dbReference type="CDD" id="cd02845">
    <property type="entry name" value="PAZ_piwi_like"/>
    <property type="match status" value="1"/>
</dbReference>
<dbReference type="InterPro" id="IPR003165">
    <property type="entry name" value="Piwi"/>
</dbReference>